<dbReference type="InterPro" id="IPR012001">
    <property type="entry name" value="Thiamin_PyroP_enz_TPP-bd_dom"/>
</dbReference>
<gene>
    <name evidence="16" type="ORF">EYM_07325</name>
</gene>
<name>A0A0U2MA58_9CREN</name>
<comment type="cofactor">
    <cofactor evidence="12">
        <name>Mg(2+)</name>
        <dbReference type="ChEBI" id="CHEBI:18420"/>
    </cofactor>
    <text evidence="12">Binds 1 Mg(2+) ion per subunit.</text>
</comment>
<dbReference type="GO" id="GO:0018491">
    <property type="term" value="F:2-oxobutyrate synthase activity"/>
    <property type="evidence" value="ECO:0007669"/>
    <property type="project" value="UniProtKB-ARBA"/>
</dbReference>
<dbReference type="InterPro" id="IPR029061">
    <property type="entry name" value="THDP-binding"/>
</dbReference>
<keyword evidence="9 12" id="KW-0786">Thiamine pyrophosphate</keyword>
<comment type="pathway">
    <text evidence="2 12">Amino-acid biosynthesis; L-valine biosynthesis; L-valine from pyruvate: step 1/4.</text>
</comment>
<evidence type="ECO:0000256" key="3">
    <source>
        <dbReference type="ARBA" id="ARBA00007812"/>
    </source>
</evidence>
<comment type="catalytic activity">
    <reaction evidence="11">
        <text>a 2-oxocarboxylate + 2 oxidized [2Fe-2S]-[ferredoxin] + CoA = an acyl-CoA + 2 reduced [2Fe-2S]-[ferredoxin] + CO2 + H(+)</text>
        <dbReference type="Rhea" id="RHEA:42316"/>
        <dbReference type="Rhea" id="RHEA-COMP:10000"/>
        <dbReference type="Rhea" id="RHEA-COMP:10001"/>
        <dbReference type="ChEBI" id="CHEBI:15378"/>
        <dbReference type="ChEBI" id="CHEBI:16526"/>
        <dbReference type="ChEBI" id="CHEBI:33737"/>
        <dbReference type="ChEBI" id="CHEBI:33738"/>
        <dbReference type="ChEBI" id="CHEBI:35179"/>
        <dbReference type="ChEBI" id="CHEBI:57287"/>
        <dbReference type="ChEBI" id="CHEBI:58342"/>
        <dbReference type="EC" id="1.2.7.11"/>
    </reaction>
</comment>
<dbReference type="InterPro" id="IPR039368">
    <property type="entry name" value="AHAS_TPP"/>
</dbReference>
<evidence type="ECO:0000259" key="14">
    <source>
        <dbReference type="Pfam" id="PF02775"/>
    </source>
</evidence>
<dbReference type="FunFam" id="3.40.50.970:FF:000007">
    <property type="entry name" value="Acetolactate synthase"/>
    <property type="match status" value="1"/>
</dbReference>
<dbReference type="Gene3D" id="3.40.50.970">
    <property type="match status" value="2"/>
</dbReference>
<dbReference type="UniPathway" id="UPA00047">
    <property type="reaction ID" value="UER00055"/>
</dbReference>
<dbReference type="InterPro" id="IPR029035">
    <property type="entry name" value="DHS-like_NAD/FAD-binding_dom"/>
</dbReference>
<evidence type="ECO:0000256" key="4">
    <source>
        <dbReference type="ARBA" id="ARBA00011631"/>
    </source>
</evidence>
<dbReference type="GO" id="GO:0050660">
    <property type="term" value="F:flavin adenine dinucleotide binding"/>
    <property type="evidence" value="ECO:0007669"/>
    <property type="project" value="InterPro"/>
</dbReference>
<keyword evidence="5 12" id="KW-0028">Amino-acid biosynthesis</keyword>
<evidence type="ECO:0000256" key="2">
    <source>
        <dbReference type="ARBA" id="ARBA00005025"/>
    </source>
</evidence>
<dbReference type="PROSITE" id="PS00187">
    <property type="entry name" value="TPP_ENZYMES"/>
    <property type="match status" value="1"/>
</dbReference>
<dbReference type="Gene3D" id="3.40.50.1220">
    <property type="entry name" value="TPP-binding domain"/>
    <property type="match status" value="1"/>
</dbReference>
<dbReference type="FunFam" id="3.40.50.1220:FF:000008">
    <property type="entry name" value="Acetolactate synthase"/>
    <property type="match status" value="1"/>
</dbReference>
<protein>
    <recommendedName>
        <fullName evidence="12">Acetolactate synthase</fullName>
        <ecNumber evidence="12">2.2.1.6</ecNumber>
    </recommendedName>
</protein>
<evidence type="ECO:0000256" key="12">
    <source>
        <dbReference type="RuleBase" id="RU003591"/>
    </source>
</evidence>
<comment type="similarity">
    <text evidence="3 12">Belongs to the TPP enzyme family.</text>
</comment>
<evidence type="ECO:0000259" key="13">
    <source>
        <dbReference type="Pfam" id="PF00205"/>
    </source>
</evidence>
<dbReference type="Proteomes" id="UP000060778">
    <property type="component" value="Chromosome"/>
</dbReference>
<evidence type="ECO:0000256" key="9">
    <source>
        <dbReference type="ARBA" id="ARBA00023052"/>
    </source>
</evidence>
<dbReference type="PATRIC" id="fig|940295.4.peg.1424"/>
<dbReference type="GO" id="GO:0003984">
    <property type="term" value="F:acetolactate synthase activity"/>
    <property type="evidence" value="ECO:0007669"/>
    <property type="project" value="UniProtKB-EC"/>
</dbReference>
<dbReference type="PANTHER" id="PTHR18968:SF13">
    <property type="entry name" value="ACETOLACTATE SYNTHASE CATALYTIC SUBUNIT, MITOCHONDRIAL"/>
    <property type="match status" value="1"/>
</dbReference>
<dbReference type="GO" id="GO:0030976">
    <property type="term" value="F:thiamine pyrophosphate binding"/>
    <property type="evidence" value="ECO:0007669"/>
    <property type="project" value="UniProtKB-UniRule"/>
</dbReference>
<dbReference type="InterPro" id="IPR000399">
    <property type="entry name" value="TPP-bd_CS"/>
</dbReference>
<dbReference type="GO" id="GO:0019164">
    <property type="term" value="F:pyruvate synthase activity"/>
    <property type="evidence" value="ECO:0007669"/>
    <property type="project" value="UniProtKB-ARBA"/>
</dbReference>
<dbReference type="SUPFAM" id="SSF52467">
    <property type="entry name" value="DHS-like NAD/FAD-binding domain"/>
    <property type="match status" value="1"/>
</dbReference>
<feature type="domain" description="Thiamine pyrophosphate enzyme N-terminal TPP-binding" evidence="15">
    <location>
        <begin position="1"/>
        <end position="116"/>
    </location>
</feature>
<dbReference type="GeneID" id="30680837"/>
<dbReference type="SUPFAM" id="SSF52518">
    <property type="entry name" value="Thiamin diphosphate-binding fold (THDP-binding)"/>
    <property type="match status" value="2"/>
</dbReference>
<dbReference type="RefSeq" id="WP_075050424.1">
    <property type="nucleotide sequence ID" value="NZ_CP006867.1"/>
</dbReference>
<evidence type="ECO:0000256" key="10">
    <source>
        <dbReference type="ARBA" id="ARBA00023304"/>
    </source>
</evidence>
<dbReference type="InterPro" id="IPR012846">
    <property type="entry name" value="Acetolactate_synth_lsu"/>
</dbReference>
<dbReference type="GO" id="GO:0000287">
    <property type="term" value="F:magnesium ion binding"/>
    <property type="evidence" value="ECO:0007669"/>
    <property type="project" value="UniProtKB-UniRule"/>
</dbReference>
<keyword evidence="7 12" id="KW-0479">Metal-binding</keyword>
<dbReference type="NCBIfam" id="TIGR00118">
    <property type="entry name" value="acolac_lg"/>
    <property type="match status" value="1"/>
</dbReference>
<dbReference type="EMBL" id="CP006867">
    <property type="protein sequence ID" value="ALU12029.1"/>
    <property type="molecule type" value="Genomic_DNA"/>
</dbReference>
<comment type="catalytic activity">
    <reaction evidence="12">
        <text>2 pyruvate + H(+) = (2S)-2-acetolactate + CO2</text>
        <dbReference type="Rhea" id="RHEA:25249"/>
        <dbReference type="ChEBI" id="CHEBI:15361"/>
        <dbReference type="ChEBI" id="CHEBI:15378"/>
        <dbReference type="ChEBI" id="CHEBI:16526"/>
        <dbReference type="ChEBI" id="CHEBI:58476"/>
        <dbReference type="EC" id="2.2.1.6"/>
    </reaction>
</comment>
<comment type="subunit">
    <text evidence="4">Heterodimer composed of an alpha and a beta subunit.</text>
</comment>
<evidence type="ECO:0000256" key="8">
    <source>
        <dbReference type="ARBA" id="ARBA00022842"/>
    </source>
</evidence>
<dbReference type="CDD" id="cd07035">
    <property type="entry name" value="TPP_PYR_POX_like"/>
    <property type="match status" value="1"/>
</dbReference>
<dbReference type="PANTHER" id="PTHR18968">
    <property type="entry name" value="THIAMINE PYROPHOSPHATE ENZYMES"/>
    <property type="match status" value="1"/>
</dbReference>
<evidence type="ECO:0000256" key="1">
    <source>
        <dbReference type="ARBA" id="ARBA00004974"/>
    </source>
</evidence>
<keyword evidence="6 12" id="KW-0808">Transferase</keyword>
<keyword evidence="8 12" id="KW-0460">Magnesium</keyword>
<dbReference type="AlphaFoldDB" id="A0A0U2MA58"/>
<comment type="pathway">
    <text evidence="1 12">Amino-acid biosynthesis; L-isoleucine biosynthesis; L-isoleucine from 2-oxobutanoate: step 1/4.</text>
</comment>
<dbReference type="Pfam" id="PF00205">
    <property type="entry name" value="TPP_enzyme_M"/>
    <property type="match status" value="1"/>
</dbReference>
<dbReference type="GO" id="GO:0009097">
    <property type="term" value="P:isoleucine biosynthetic process"/>
    <property type="evidence" value="ECO:0007669"/>
    <property type="project" value="UniProtKB-UniPathway"/>
</dbReference>
<dbReference type="EC" id="2.2.1.6" evidence="12"/>
<evidence type="ECO:0000313" key="17">
    <source>
        <dbReference type="Proteomes" id="UP000060778"/>
    </source>
</evidence>
<dbReference type="OrthoDB" id="6837at2157"/>
<evidence type="ECO:0000256" key="5">
    <source>
        <dbReference type="ARBA" id="ARBA00022605"/>
    </source>
</evidence>
<sequence length="577" mass="62988">MHVADALLEALEREGLKTVFGIPGSANLGLYEKIPDHDVNVILMRHEQGAAHAADAYGRVKRKIPGVAFATSGPGATNLVTGLATAYMDSAPMIAITGQVPMSVMGRDAFQETDVVGVTMPITKHSLLVRDPSQVTWAIRAAKIISVTNRPGPVLVDVPRDFWKVDIDFYWPSEEEVLKEWIPGYELSPPPAPVDLIGKAAKIIVNSENPVILVGGGVWWSGATQEVLKLAEILMAPIVTTLMGKTAIPAEHPLFLGNAGMHGRPEANYALYNADVVIAIGTRFSDRTVGNFTEFKKGKKIIHIDIDKSEIGKNIDPDVGIVGDAKEILTKLIRYITEILNFRRDEEVPIIKKAKEFGDYAWEILLKERGKGMMPWKVLKIVREELPKDAIVTTGVGGHQMWAALHYPVYVPGTYLTSGGLGTMGYGFPAAIGAKAAAPDKPVLDIDGDGSFLMTSQNLATVRQYNLNVGVLIFDNGSLQLIRQWQDLFFGKRRVGENLAYLPDFVKLANSFGIDGVRPESYDEMRKAIRRVAQGEALVIDYIVDPDIMVLPMIAPGKVIAPENIILTPEQAQGIVV</sequence>
<keyword evidence="10 12" id="KW-0100">Branched-chain amino acid biosynthesis</keyword>
<evidence type="ECO:0000256" key="11">
    <source>
        <dbReference type="ARBA" id="ARBA00048893"/>
    </source>
</evidence>
<dbReference type="CDD" id="cd02015">
    <property type="entry name" value="TPP_AHAS"/>
    <property type="match status" value="1"/>
</dbReference>
<organism evidence="16 17">
    <name type="scientific">Ignicoccus islandicus DSM 13165</name>
    <dbReference type="NCBI Taxonomy" id="940295"/>
    <lineage>
        <taxon>Archaea</taxon>
        <taxon>Thermoproteota</taxon>
        <taxon>Thermoprotei</taxon>
        <taxon>Desulfurococcales</taxon>
        <taxon>Desulfurococcaceae</taxon>
        <taxon>Ignicoccus</taxon>
    </lineage>
</organism>
<feature type="domain" description="Thiamine pyrophosphate enzyme TPP-binding" evidence="14">
    <location>
        <begin position="395"/>
        <end position="539"/>
    </location>
</feature>
<dbReference type="Pfam" id="PF02776">
    <property type="entry name" value="TPP_enzyme_N"/>
    <property type="match status" value="1"/>
</dbReference>
<dbReference type="GO" id="GO:0009099">
    <property type="term" value="P:L-valine biosynthetic process"/>
    <property type="evidence" value="ECO:0007669"/>
    <property type="project" value="UniProtKB-UniPathway"/>
</dbReference>
<evidence type="ECO:0000313" key="16">
    <source>
        <dbReference type="EMBL" id="ALU12029.1"/>
    </source>
</evidence>
<dbReference type="KEGG" id="iis:EYM_07325"/>
<comment type="cofactor">
    <cofactor evidence="12">
        <name>thiamine diphosphate</name>
        <dbReference type="ChEBI" id="CHEBI:58937"/>
    </cofactor>
    <text evidence="12">Binds 1 thiamine pyrophosphate per subunit.</text>
</comment>
<accession>A0A0U2MA58</accession>
<feature type="domain" description="Thiamine pyrophosphate enzyme central" evidence="13">
    <location>
        <begin position="198"/>
        <end position="332"/>
    </location>
</feature>
<dbReference type="GO" id="GO:0005948">
    <property type="term" value="C:acetolactate synthase complex"/>
    <property type="evidence" value="ECO:0007669"/>
    <property type="project" value="TreeGrafter"/>
</dbReference>
<dbReference type="UniPathway" id="UPA00049">
    <property type="reaction ID" value="UER00059"/>
</dbReference>
<evidence type="ECO:0000256" key="7">
    <source>
        <dbReference type="ARBA" id="ARBA00022723"/>
    </source>
</evidence>
<dbReference type="STRING" id="940295.EYM_07325"/>
<dbReference type="InterPro" id="IPR045229">
    <property type="entry name" value="TPP_enz"/>
</dbReference>
<dbReference type="Pfam" id="PF02775">
    <property type="entry name" value="TPP_enzyme_C"/>
    <property type="match status" value="1"/>
</dbReference>
<reference evidence="16 17" key="1">
    <citation type="submission" date="2013-11" db="EMBL/GenBank/DDBJ databases">
        <title>Comparative genomics of Ignicoccus.</title>
        <authorList>
            <person name="Podar M."/>
        </authorList>
    </citation>
    <scope>NUCLEOTIDE SEQUENCE [LARGE SCALE GENOMIC DNA]</scope>
    <source>
        <strain evidence="16 17">DSM 13165</strain>
    </source>
</reference>
<evidence type="ECO:0000256" key="6">
    <source>
        <dbReference type="ARBA" id="ARBA00022679"/>
    </source>
</evidence>
<dbReference type="InterPro" id="IPR012000">
    <property type="entry name" value="Thiamin_PyroP_enz_cen_dom"/>
</dbReference>
<evidence type="ECO:0000259" key="15">
    <source>
        <dbReference type="Pfam" id="PF02776"/>
    </source>
</evidence>
<keyword evidence="17" id="KW-1185">Reference proteome</keyword>
<proteinExistence type="inferred from homology"/>
<dbReference type="InterPro" id="IPR011766">
    <property type="entry name" value="TPP_enzyme_TPP-bd"/>
</dbReference>